<accession>A0ACB7HQU3</accession>
<gene>
    <name evidence="1" type="ORF">MANES_05G159401v8</name>
</gene>
<evidence type="ECO:0000313" key="2">
    <source>
        <dbReference type="Proteomes" id="UP000091857"/>
    </source>
</evidence>
<keyword evidence="2" id="KW-1185">Reference proteome</keyword>
<reference evidence="2" key="1">
    <citation type="journal article" date="2016" name="Nat. Biotechnol.">
        <title>Sequencing wild and cultivated cassava and related species reveals extensive interspecific hybridization and genetic diversity.</title>
        <authorList>
            <person name="Bredeson J.V."/>
            <person name="Lyons J.B."/>
            <person name="Prochnik S.E."/>
            <person name="Wu G.A."/>
            <person name="Ha C.M."/>
            <person name="Edsinger-Gonzales E."/>
            <person name="Grimwood J."/>
            <person name="Schmutz J."/>
            <person name="Rabbi I.Y."/>
            <person name="Egesi C."/>
            <person name="Nauluvula P."/>
            <person name="Lebot V."/>
            <person name="Ndunguru J."/>
            <person name="Mkamilo G."/>
            <person name="Bart R.S."/>
            <person name="Setter T.L."/>
            <person name="Gleadow R.M."/>
            <person name="Kulakow P."/>
            <person name="Ferguson M.E."/>
            <person name="Rounsley S."/>
            <person name="Rokhsar D.S."/>
        </authorList>
    </citation>
    <scope>NUCLEOTIDE SEQUENCE [LARGE SCALE GENOMIC DNA]</scope>
    <source>
        <strain evidence="2">cv. AM560-2</strain>
    </source>
</reference>
<dbReference type="EMBL" id="CM004391">
    <property type="protein sequence ID" value="KAG8654660.1"/>
    <property type="molecule type" value="Genomic_DNA"/>
</dbReference>
<evidence type="ECO:0000313" key="1">
    <source>
        <dbReference type="EMBL" id="KAG8654660.1"/>
    </source>
</evidence>
<sequence>MGWKRMTVPKVSEGLGYCDLRQFNLALLAKQGYRLLKYPNSLAAKILKACYFAHSDFMTIAIGANPSQIWRSICASRFILQKGCQKCVGDGSSINIWKDLWLLNN</sequence>
<organism evidence="1 2">
    <name type="scientific">Manihot esculenta</name>
    <name type="common">Cassava</name>
    <name type="synonym">Jatropha manihot</name>
    <dbReference type="NCBI Taxonomy" id="3983"/>
    <lineage>
        <taxon>Eukaryota</taxon>
        <taxon>Viridiplantae</taxon>
        <taxon>Streptophyta</taxon>
        <taxon>Embryophyta</taxon>
        <taxon>Tracheophyta</taxon>
        <taxon>Spermatophyta</taxon>
        <taxon>Magnoliopsida</taxon>
        <taxon>eudicotyledons</taxon>
        <taxon>Gunneridae</taxon>
        <taxon>Pentapetalae</taxon>
        <taxon>rosids</taxon>
        <taxon>fabids</taxon>
        <taxon>Malpighiales</taxon>
        <taxon>Euphorbiaceae</taxon>
        <taxon>Crotonoideae</taxon>
        <taxon>Manihoteae</taxon>
        <taxon>Manihot</taxon>
    </lineage>
</organism>
<protein>
    <submittedName>
        <fullName evidence="1">Uncharacterized protein</fullName>
    </submittedName>
</protein>
<dbReference type="Proteomes" id="UP000091857">
    <property type="component" value="Chromosome 5"/>
</dbReference>
<proteinExistence type="predicted"/>
<comment type="caution">
    <text evidence="1">The sequence shown here is derived from an EMBL/GenBank/DDBJ whole genome shotgun (WGS) entry which is preliminary data.</text>
</comment>
<name>A0ACB7HQU3_MANES</name>